<gene>
    <name evidence="1" type="ORF">Tci_020246</name>
</gene>
<organism evidence="1">
    <name type="scientific">Tanacetum cinerariifolium</name>
    <name type="common">Dalmatian daisy</name>
    <name type="synonym">Chrysanthemum cinerariifolium</name>
    <dbReference type="NCBI Taxonomy" id="118510"/>
    <lineage>
        <taxon>Eukaryota</taxon>
        <taxon>Viridiplantae</taxon>
        <taxon>Streptophyta</taxon>
        <taxon>Embryophyta</taxon>
        <taxon>Tracheophyta</taxon>
        <taxon>Spermatophyta</taxon>
        <taxon>Magnoliopsida</taxon>
        <taxon>eudicotyledons</taxon>
        <taxon>Gunneridae</taxon>
        <taxon>Pentapetalae</taxon>
        <taxon>asterids</taxon>
        <taxon>campanulids</taxon>
        <taxon>Asterales</taxon>
        <taxon>Asteraceae</taxon>
        <taxon>Asteroideae</taxon>
        <taxon>Anthemideae</taxon>
        <taxon>Anthemidinae</taxon>
        <taxon>Tanacetum</taxon>
    </lineage>
</organism>
<protein>
    <submittedName>
        <fullName evidence="1">ATPase, F1/V1/A1 complex, alpha/beta subunit, zinc knuckle CX2CX4HX4C</fullName>
    </submittedName>
</protein>
<dbReference type="EMBL" id="BKCJ010002395">
    <property type="protein sequence ID" value="GEU48268.1"/>
    <property type="molecule type" value="Genomic_DNA"/>
</dbReference>
<dbReference type="AlphaFoldDB" id="A0A6L2KFI3"/>
<sequence>MFDNTKKAQCIHCLHFFSKDFNSTLKNHISYLHCEALKRAAELGQSSMSRDESLFVYNPDVLREQFAGLVIQRGLPFNHFDDEQTTRVFQKHLQPKYNHVTIESLGLGSNDTRTRGTYVADGKHEEPKSQTYWFKKAFSATGLSLITTQLGRPIRLDACTSDMCINPWGRNSYARVLVELSSKCVDIESIVVAIPLPKDEGHYLETLDVEWWPPKCKFFDHEDDYCPAKLKKANTDASSGKGVGKMLVLLTRKKVGTRLLIRSISKVLLMAWKGRNADIKDGASGLVCMYYEVAPQRLYSVAYRSLGVLHSGTRARVVVN</sequence>
<proteinExistence type="predicted"/>
<evidence type="ECO:0000313" key="1">
    <source>
        <dbReference type="EMBL" id="GEU48268.1"/>
    </source>
</evidence>
<comment type="caution">
    <text evidence="1">The sequence shown here is derived from an EMBL/GenBank/DDBJ whole genome shotgun (WGS) entry which is preliminary data.</text>
</comment>
<reference evidence="1" key="1">
    <citation type="journal article" date="2019" name="Sci. Rep.">
        <title>Draft genome of Tanacetum cinerariifolium, the natural source of mosquito coil.</title>
        <authorList>
            <person name="Yamashiro T."/>
            <person name="Shiraishi A."/>
            <person name="Satake H."/>
            <person name="Nakayama K."/>
        </authorList>
    </citation>
    <scope>NUCLEOTIDE SEQUENCE</scope>
</reference>
<name>A0A6L2KFI3_TANCI</name>
<accession>A0A6L2KFI3</accession>